<feature type="transmembrane region" description="Helical" evidence="9">
    <location>
        <begin position="283"/>
        <end position="307"/>
    </location>
</feature>
<gene>
    <name evidence="11" type="ORF">HMPREF9225_0873</name>
</gene>
<reference evidence="11 12" key="1">
    <citation type="submission" date="2010-07" db="EMBL/GenBank/DDBJ databases">
        <authorList>
            <person name="Muzny D."/>
            <person name="Qin X."/>
            <person name="Deng J."/>
            <person name="Jiang H."/>
            <person name="Liu Y."/>
            <person name="Qu J."/>
            <person name="Song X.-Z."/>
            <person name="Zhang L."/>
            <person name="Thornton R."/>
            <person name="Coyle M."/>
            <person name="Francisco L."/>
            <person name="Jackson L."/>
            <person name="Javaid M."/>
            <person name="Korchina V."/>
            <person name="Kovar C."/>
            <person name="Mata R."/>
            <person name="Mathew T."/>
            <person name="Ngo R."/>
            <person name="Nguyen L."/>
            <person name="Nguyen N."/>
            <person name="Okwuonu G."/>
            <person name="Ongeri F."/>
            <person name="Pham C."/>
            <person name="Simmons D."/>
            <person name="Wilczek-Boney K."/>
            <person name="Hale W."/>
            <person name="Jakkamsetti A."/>
            <person name="Pham P."/>
            <person name="Ruth R."/>
            <person name="San Lucas F."/>
            <person name="Warren J."/>
            <person name="Zhang J."/>
            <person name="Zhao Z."/>
            <person name="Zhou C."/>
            <person name="Zhu D."/>
            <person name="Lee S."/>
            <person name="Bess C."/>
            <person name="Blankenburg K."/>
            <person name="Forbes L."/>
            <person name="Fu Q."/>
            <person name="Gubbala S."/>
            <person name="Hirani K."/>
            <person name="Jayaseelan J.C."/>
            <person name="Lara F."/>
            <person name="Munidasa M."/>
            <person name="Palculict T."/>
            <person name="Patil S."/>
            <person name="Pu L.-L."/>
            <person name="Saada N."/>
            <person name="Tang L."/>
            <person name="Weissenberger G."/>
            <person name="Zhu Y."/>
            <person name="Hemphill L."/>
            <person name="Shang Y."/>
            <person name="Youmans B."/>
            <person name="Ayvaz T."/>
            <person name="Ross M."/>
            <person name="Santibanez J."/>
            <person name="Aqrawi P."/>
            <person name="Gross S."/>
            <person name="Joshi V."/>
            <person name="Fowler G."/>
            <person name="Nazareth L."/>
            <person name="Reid J."/>
            <person name="Worley K."/>
            <person name="Petrosino J."/>
            <person name="Highlander S."/>
            <person name="Gibbs R."/>
        </authorList>
    </citation>
    <scope>NUCLEOTIDE SEQUENCE [LARGE SCALE GENOMIC DNA]</scope>
    <source>
        <strain evidence="11 12">ATCC BAA-1640</strain>
    </source>
</reference>
<keyword evidence="5 9" id="KW-0812">Transmembrane</keyword>
<dbReference type="InterPro" id="IPR052180">
    <property type="entry name" value="NhaC_Na-H+_Antiporter"/>
</dbReference>
<evidence type="ECO:0000256" key="3">
    <source>
        <dbReference type="ARBA" id="ARBA00022449"/>
    </source>
</evidence>
<keyword evidence="4" id="KW-1003">Cell membrane</keyword>
<comment type="similarity">
    <text evidence="8">Belongs to the NhaC Na(+)/H(+) (TC 2.A.35) antiporter family.</text>
</comment>
<sequence>MENKKVRPNGKALIPFLIFVLFYLGVGLYLNYKEVPMAFYVVPAPISVLVGIIFAFIMFKGSIDSKFSNFVKGCGDENIIIMCIIYILAGAFATVSGAMGGVESTVNLGMSIIPPQLLTAGIFLMAALISLATGTSVGTITTMCPIAVGLATQGGLSMPLTIGALVGGSMFGDNLSVISDTTIAATRTQNVEMRDKFKMNFKLALPAAIITFVLLLIFGKPEVVTQGGPYEYSFVKVIPYIVVLVSALLGFNVFLVLTSGILLSGIIGIATHSFTLLELPGHIYTGFSGVFEIFLLSMLTGGLAYMVRNEGGIEWIIQKTKKFLKGSKSAEVGTAVLISALDAAVANNTVAIIIAGPVAKEFSNEYKMDPRRSASLLDTFSCVMQGFIPYGAQLLIAAKLTEGAVSTFQIMPFLWYQFILAVVAIISVYIPFTEPKDKWNYEYDMPQSKAKEFIDKGIAPQDAKIA</sequence>
<keyword evidence="2" id="KW-0813">Transport</keyword>
<dbReference type="GO" id="GO:0005886">
    <property type="term" value="C:plasma membrane"/>
    <property type="evidence" value="ECO:0007669"/>
    <property type="project" value="UniProtKB-SubCell"/>
</dbReference>
<proteinExistence type="inferred from homology"/>
<feature type="transmembrane region" description="Helical" evidence="9">
    <location>
        <begin position="122"/>
        <end position="148"/>
    </location>
</feature>
<feature type="transmembrane region" description="Helical" evidence="9">
    <location>
        <begin position="79"/>
        <end position="102"/>
    </location>
</feature>
<organism evidence="11 12">
    <name type="scientific">Peptoniphilus duerdenii ATCC BAA-1640</name>
    <dbReference type="NCBI Taxonomy" id="862517"/>
    <lineage>
        <taxon>Bacteria</taxon>
        <taxon>Bacillati</taxon>
        <taxon>Bacillota</taxon>
        <taxon>Tissierellia</taxon>
        <taxon>Tissierellales</taxon>
        <taxon>Peptoniphilaceae</taxon>
        <taxon>Peptoniphilus</taxon>
    </lineage>
</organism>
<feature type="transmembrane region" description="Helical" evidence="9">
    <location>
        <begin position="238"/>
        <end position="271"/>
    </location>
</feature>
<feature type="transmembrane region" description="Helical" evidence="9">
    <location>
        <begin position="38"/>
        <end position="59"/>
    </location>
</feature>
<dbReference type="Proteomes" id="UP000003280">
    <property type="component" value="Unassembled WGS sequence"/>
</dbReference>
<feature type="transmembrane region" description="Helical" evidence="9">
    <location>
        <begin position="12"/>
        <end position="32"/>
    </location>
</feature>
<evidence type="ECO:0000313" key="12">
    <source>
        <dbReference type="Proteomes" id="UP000003280"/>
    </source>
</evidence>
<evidence type="ECO:0000256" key="6">
    <source>
        <dbReference type="ARBA" id="ARBA00022989"/>
    </source>
</evidence>
<evidence type="ECO:0000256" key="5">
    <source>
        <dbReference type="ARBA" id="ARBA00022692"/>
    </source>
</evidence>
<evidence type="ECO:0000313" key="11">
    <source>
        <dbReference type="EMBL" id="EFM25467.1"/>
    </source>
</evidence>
<feature type="transmembrane region" description="Helical" evidence="9">
    <location>
        <begin position="376"/>
        <end position="398"/>
    </location>
</feature>
<dbReference type="STRING" id="862517.HMPREF9225_0873"/>
<accession>E0NL34</accession>
<feature type="transmembrane region" description="Helical" evidence="9">
    <location>
        <begin position="413"/>
        <end position="432"/>
    </location>
</feature>
<dbReference type="PANTHER" id="PTHR33451:SF4">
    <property type="entry name" value="NA+_H+ ANTIPORTER"/>
    <property type="match status" value="1"/>
</dbReference>
<evidence type="ECO:0000256" key="7">
    <source>
        <dbReference type="ARBA" id="ARBA00023136"/>
    </source>
</evidence>
<keyword evidence="12" id="KW-1185">Reference proteome</keyword>
<dbReference type="InterPro" id="IPR018461">
    <property type="entry name" value="Na/H_Antiport_NhaC-like_C"/>
</dbReference>
<dbReference type="HOGENOM" id="CLU_043525_0_0_9"/>
<keyword evidence="3" id="KW-0050">Antiport</keyword>
<dbReference type="Pfam" id="PF03553">
    <property type="entry name" value="Na_H_antiporter"/>
    <property type="match status" value="2"/>
</dbReference>
<evidence type="ECO:0000256" key="9">
    <source>
        <dbReference type="SAM" id="Phobius"/>
    </source>
</evidence>
<comment type="caution">
    <text evidence="11">The sequence shown here is derived from an EMBL/GenBank/DDBJ whole genome shotgun (WGS) entry which is preliminary data.</text>
</comment>
<feature type="domain" description="Na+/H+ antiporter NhaC-like C-terminal" evidence="10">
    <location>
        <begin position="68"/>
        <end position="219"/>
    </location>
</feature>
<dbReference type="EMBL" id="AEEH01000034">
    <property type="protein sequence ID" value="EFM25467.1"/>
    <property type="molecule type" value="Genomic_DNA"/>
</dbReference>
<feature type="transmembrane region" description="Helical" evidence="9">
    <location>
        <begin position="199"/>
        <end position="218"/>
    </location>
</feature>
<dbReference type="eggNOG" id="COG1757">
    <property type="taxonomic scope" value="Bacteria"/>
</dbReference>
<evidence type="ECO:0000259" key="10">
    <source>
        <dbReference type="Pfam" id="PF03553"/>
    </source>
</evidence>
<evidence type="ECO:0000256" key="2">
    <source>
        <dbReference type="ARBA" id="ARBA00022448"/>
    </source>
</evidence>
<name>E0NL34_9FIRM</name>
<comment type="subcellular location">
    <subcellularLocation>
        <location evidence="1">Cell membrane</location>
        <topology evidence="1">Multi-pass membrane protein</topology>
    </subcellularLocation>
</comment>
<dbReference type="AlphaFoldDB" id="E0NL34"/>
<dbReference type="OrthoDB" id="9790605at2"/>
<protein>
    <submittedName>
        <fullName evidence="11">Na+/H+ antiporter family protein</fullName>
    </submittedName>
</protein>
<feature type="domain" description="Na+/H+ antiporter NhaC-like C-terminal" evidence="10">
    <location>
        <begin position="236"/>
        <end position="429"/>
    </location>
</feature>
<keyword evidence="7 9" id="KW-0472">Membrane</keyword>
<dbReference type="GO" id="GO:0015297">
    <property type="term" value="F:antiporter activity"/>
    <property type="evidence" value="ECO:0007669"/>
    <property type="project" value="UniProtKB-KW"/>
</dbReference>
<dbReference type="PANTHER" id="PTHR33451">
    <property type="entry name" value="MALATE-2H(+)/NA(+)-LACTATE ANTIPORTER"/>
    <property type="match status" value="1"/>
</dbReference>
<evidence type="ECO:0000256" key="1">
    <source>
        <dbReference type="ARBA" id="ARBA00004651"/>
    </source>
</evidence>
<keyword evidence="6 9" id="KW-1133">Transmembrane helix</keyword>
<dbReference type="RefSeq" id="WP_008901688.1">
    <property type="nucleotide sequence ID" value="NZ_GL397071.1"/>
</dbReference>
<evidence type="ECO:0000256" key="4">
    <source>
        <dbReference type="ARBA" id="ARBA00022475"/>
    </source>
</evidence>
<evidence type="ECO:0000256" key="8">
    <source>
        <dbReference type="ARBA" id="ARBA00038435"/>
    </source>
</evidence>